<accession>A0A2N7THA3</accession>
<dbReference type="AlphaFoldDB" id="A0A2N7THA3"/>
<dbReference type="InterPro" id="IPR042100">
    <property type="entry name" value="Bug_dom1"/>
</dbReference>
<comment type="caution">
    <text evidence="3">The sequence shown here is derived from an EMBL/GenBank/DDBJ whole genome shotgun (WGS) entry which is preliminary data.</text>
</comment>
<dbReference type="OrthoDB" id="5171643at2"/>
<evidence type="ECO:0000313" key="4">
    <source>
        <dbReference type="Proteomes" id="UP000235346"/>
    </source>
</evidence>
<organism evidence="3 4">
    <name type="scientific">Halomonas heilongjiangensis</name>
    <dbReference type="NCBI Taxonomy" id="1387883"/>
    <lineage>
        <taxon>Bacteria</taxon>
        <taxon>Pseudomonadati</taxon>
        <taxon>Pseudomonadota</taxon>
        <taxon>Gammaproteobacteria</taxon>
        <taxon>Oceanospirillales</taxon>
        <taxon>Halomonadaceae</taxon>
        <taxon>Halomonas</taxon>
    </lineage>
</organism>
<protein>
    <submittedName>
        <fullName evidence="3">Tripartite tricarboxylate transporter substrate binding protein</fullName>
    </submittedName>
</protein>
<evidence type="ECO:0000256" key="2">
    <source>
        <dbReference type="SAM" id="SignalP"/>
    </source>
</evidence>
<reference evidence="3 4" key="1">
    <citation type="submission" date="2018-01" db="EMBL/GenBank/DDBJ databases">
        <title>Halomonas endophytica sp. nov., isolated from storage liquid in the stems of Populus euphratica.</title>
        <authorList>
            <person name="Chen C."/>
        </authorList>
    </citation>
    <scope>NUCLEOTIDE SEQUENCE [LARGE SCALE GENOMIC DNA]</scope>
    <source>
        <strain evidence="3 4">DSM 26881</strain>
    </source>
</reference>
<comment type="similarity">
    <text evidence="1">Belongs to the UPF0065 (bug) family.</text>
</comment>
<name>A0A2N7THA3_9GAMM</name>
<evidence type="ECO:0000256" key="1">
    <source>
        <dbReference type="ARBA" id="ARBA00006987"/>
    </source>
</evidence>
<dbReference type="InterPro" id="IPR005064">
    <property type="entry name" value="BUG"/>
</dbReference>
<dbReference type="Pfam" id="PF03401">
    <property type="entry name" value="TctC"/>
    <property type="match status" value="1"/>
</dbReference>
<dbReference type="EMBL" id="PNRE01000090">
    <property type="protein sequence ID" value="PMR67557.1"/>
    <property type="molecule type" value="Genomic_DNA"/>
</dbReference>
<feature type="signal peptide" evidence="2">
    <location>
        <begin position="1"/>
        <end position="27"/>
    </location>
</feature>
<dbReference type="CDD" id="cd07012">
    <property type="entry name" value="PBP2_Bug_TTT"/>
    <property type="match status" value="1"/>
</dbReference>
<dbReference type="PIRSF" id="PIRSF017082">
    <property type="entry name" value="YflP"/>
    <property type="match status" value="1"/>
</dbReference>
<sequence length="336" mass="35737">MRNALPHLATGLLVMAGTLTLASQAAADYPERRIDAVVPWGAGGSTDNMARSLTPHAEAILGTDIVINNRPGGTGVIGTNVVRTRPSNGYSLLYGAENAQLYPVLELAEFDYGALHPVSLIGQGIVLIVAPTEKTWNDFGDLLAEAHTKPGELRMGDAGAGGLPSTVLAMLNAVDEMDVRSVTFGGDGPAITAMLGNHLDFMPMALASAQEQIRAGKLKALTVLSTEPVEQLPEVPLITEFLPEMESYLPWGPFWGAYVHKDTPDDIKATLENAYAEAIAQDEFQAFLTRNGATSLNLQGEEAAEFLSRWQSVTAWAMEDAGSAKVSPESLGIPRP</sequence>
<dbReference type="PANTHER" id="PTHR42928">
    <property type="entry name" value="TRICARBOXYLATE-BINDING PROTEIN"/>
    <property type="match status" value="1"/>
</dbReference>
<keyword evidence="2" id="KW-0732">Signal</keyword>
<dbReference type="Gene3D" id="3.40.190.150">
    <property type="entry name" value="Bordetella uptake gene, domain 1"/>
    <property type="match status" value="1"/>
</dbReference>
<dbReference type="PANTHER" id="PTHR42928:SF5">
    <property type="entry name" value="BLR1237 PROTEIN"/>
    <property type="match status" value="1"/>
</dbReference>
<keyword evidence="4" id="KW-1185">Reference proteome</keyword>
<dbReference type="Gene3D" id="3.40.190.10">
    <property type="entry name" value="Periplasmic binding protein-like II"/>
    <property type="match status" value="1"/>
</dbReference>
<evidence type="ECO:0000313" key="3">
    <source>
        <dbReference type="EMBL" id="PMR67557.1"/>
    </source>
</evidence>
<dbReference type="Proteomes" id="UP000235346">
    <property type="component" value="Unassembled WGS sequence"/>
</dbReference>
<feature type="chain" id="PRO_5014730860" evidence="2">
    <location>
        <begin position="28"/>
        <end position="336"/>
    </location>
</feature>
<gene>
    <name evidence="3" type="ORF">C1H66_19475</name>
</gene>
<proteinExistence type="inferred from homology"/>